<dbReference type="SMR" id="A0A8T3B2A2"/>
<dbReference type="PANTHER" id="PTHR47725">
    <property type="entry name" value="OS03G0364000 PROTEIN"/>
    <property type="match status" value="1"/>
</dbReference>
<evidence type="ECO:0000259" key="1">
    <source>
        <dbReference type="PROSITE" id="PS50053"/>
    </source>
</evidence>
<sequence length="103" mass="11993">MKSLRVLQAIYIRVKRHKITYFIQCDPTESTLDIKQKLQELVDQPTNNQRLTLVSTNEILDDSKTLAEQKVENDAIVALTLKKDDNEFEEVYIARVEDFTSFS</sequence>
<dbReference type="InterPro" id="IPR000626">
    <property type="entry name" value="Ubiquitin-like_dom"/>
</dbReference>
<accession>A0A8T3B2A2</accession>
<dbReference type="EMBL" id="JAGYWB010000012">
    <property type="protein sequence ID" value="KAI0502511.1"/>
    <property type="molecule type" value="Genomic_DNA"/>
</dbReference>
<evidence type="ECO:0000313" key="3">
    <source>
        <dbReference type="Proteomes" id="UP000829196"/>
    </source>
</evidence>
<dbReference type="SMART" id="SM00213">
    <property type="entry name" value="UBQ"/>
    <property type="match status" value="1"/>
</dbReference>
<feature type="domain" description="Ubiquitin-like" evidence="1">
    <location>
        <begin position="8"/>
        <end position="86"/>
    </location>
</feature>
<dbReference type="PROSITE" id="PS50053">
    <property type="entry name" value="UBIQUITIN_2"/>
    <property type="match status" value="1"/>
</dbReference>
<protein>
    <recommendedName>
        <fullName evidence="1">Ubiquitin-like domain-containing protein</fullName>
    </recommendedName>
</protein>
<dbReference type="Gene3D" id="3.10.20.90">
    <property type="entry name" value="Phosphatidylinositol 3-kinase Catalytic Subunit, Chain A, domain 1"/>
    <property type="match status" value="1"/>
</dbReference>
<proteinExistence type="predicted"/>
<reference evidence="2" key="1">
    <citation type="journal article" date="2022" name="Front. Genet.">
        <title>Chromosome-Scale Assembly of the Dendrobium nobile Genome Provides Insights Into the Molecular Mechanism of the Biosynthesis of the Medicinal Active Ingredient of Dendrobium.</title>
        <authorList>
            <person name="Xu Q."/>
            <person name="Niu S.-C."/>
            <person name="Li K.-L."/>
            <person name="Zheng P.-J."/>
            <person name="Zhang X.-J."/>
            <person name="Jia Y."/>
            <person name="Liu Y."/>
            <person name="Niu Y.-X."/>
            <person name="Yu L.-H."/>
            <person name="Chen D.-F."/>
            <person name="Zhang G.-Q."/>
        </authorList>
    </citation>
    <scope>NUCLEOTIDE SEQUENCE</scope>
    <source>
        <tissue evidence="2">Leaf</tissue>
    </source>
</reference>
<organism evidence="2 3">
    <name type="scientific">Dendrobium nobile</name>
    <name type="common">Orchid</name>
    <dbReference type="NCBI Taxonomy" id="94219"/>
    <lineage>
        <taxon>Eukaryota</taxon>
        <taxon>Viridiplantae</taxon>
        <taxon>Streptophyta</taxon>
        <taxon>Embryophyta</taxon>
        <taxon>Tracheophyta</taxon>
        <taxon>Spermatophyta</taxon>
        <taxon>Magnoliopsida</taxon>
        <taxon>Liliopsida</taxon>
        <taxon>Asparagales</taxon>
        <taxon>Orchidaceae</taxon>
        <taxon>Epidendroideae</taxon>
        <taxon>Malaxideae</taxon>
        <taxon>Dendrobiinae</taxon>
        <taxon>Dendrobium</taxon>
    </lineage>
</organism>
<dbReference type="OrthoDB" id="428577at2759"/>
<dbReference type="InterPro" id="IPR029071">
    <property type="entry name" value="Ubiquitin-like_domsf"/>
</dbReference>
<keyword evidence="3" id="KW-1185">Reference proteome</keyword>
<dbReference type="PANTHER" id="PTHR47725:SF2">
    <property type="entry name" value="UBIQUITIN-LIKE DOMAIN-CONTAINING PROTEIN"/>
    <property type="match status" value="1"/>
</dbReference>
<name>A0A8T3B2A2_DENNO</name>
<dbReference type="AlphaFoldDB" id="A0A8T3B2A2"/>
<dbReference type="Proteomes" id="UP000829196">
    <property type="component" value="Unassembled WGS sequence"/>
</dbReference>
<comment type="caution">
    <text evidence="2">The sequence shown here is derived from an EMBL/GenBank/DDBJ whole genome shotgun (WGS) entry which is preliminary data.</text>
</comment>
<dbReference type="Pfam" id="PF00240">
    <property type="entry name" value="ubiquitin"/>
    <property type="match status" value="1"/>
</dbReference>
<evidence type="ECO:0000313" key="2">
    <source>
        <dbReference type="EMBL" id="KAI0502511.1"/>
    </source>
</evidence>
<dbReference type="SUPFAM" id="SSF54236">
    <property type="entry name" value="Ubiquitin-like"/>
    <property type="match status" value="1"/>
</dbReference>
<gene>
    <name evidence="2" type="ORF">KFK09_017464</name>
</gene>